<protein>
    <submittedName>
        <fullName evidence="2">Uncharacterized protein</fullName>
    </submittedName>
</protein>
<dbReference type="Gene3D" id="1.25.40.10">
    <property type="entry name" value="Tetratricopeptide repeat domain"/>
    <property type="match status" value="1"/>
</dbReference>
<name>A0AAF0DMB5_9EURO</name>
<evidence type="ECO:0000313" key="2">
    <source>
        <dbReference type="EMBL" id="WEW59405.1"/>
    </source>
</evidence>
<gene>
    <name evidence="2" type="ORF">PRK78_004877</name>
</gene>
<sequence>MFQDQTLGCLPQHSGPNAALAPTELEIPPREISALPQTTGSSNEGHYSRISSPSDRPWLPLRNIINAPAENSAEYILNTLRLASSQEFHHYSRGIPADLALLTKGIVNYFTQSSVPITSSVEFVKTLLATSNMPYWHLSSRQCILDFAKQFLQLQGEITYRRSILMRLKGDVKVSKDTIATFLSSLNIGPDGWARCEDLTALYLSQATNHLYHFNFVEAHEEVRKITNLPGRQEHLLWDQVLCIGRIMRGEGRFDEAKTCFEICLRTPGLRDSKRFLVQSALADLYCELDYQAGNQSSYLSQAKEIVEPEIERLRLSSGRHLKGYRRLLLSIVEVKIRQGYYQDADILTRELIAIYGKLREPDIVDQLGHVRARIALARLSPTPEDALERWKDVLGWNRFYNPLEEEVFTCSVVYLFLCITWYKLGDIDKSMDSFHDAMRVMESKQCQFLIPGIGTYLFRDVCDQIKSTIWWLVTSNVFPENVITE</sequence>
<keyword evidence="3" id="KW-1185">Reference proteome</keyword>
<dbReference type="Proteomes" id="UP001219355">
    <property type="component" value="Chromosome 3"/>
</dbReference>
<accession>A0AAF0DMB5</accession>
<feature type="region of interest" description="Disordered" evidence="1">
    <location>
        <begin position="1"/>
        <end position="20"/>
    </location>
</feature>
<evidence type="ECO:0000313" key="3">
    <source>
        <dbReference type="Proteomes" id="UP001219355"/>
    </source>
</evidence>
<evidence type="ECO:0000256" key="1">
    <source>
        <dbReference type="SAM" id="MobiDB-lite"/>
    </source>
</evidence>
<dbReference type="EMBL" id="CP120629">
    <property type="protein sequence ID" value="WEW59405.1"/>
    <property type="molecule type" value="Genomic_DNA"/>
</dbReference>
<organism evidence="2 3">
    <name type="scientific">Emydomyces testavorans</name>
    <dbReference type="NCBI Taxonomy" id="2070801"/>
    <lineage>
        <taxon>Eukaryota</taxon>
        <taxon>Fungi</taxon>
        <taxon>Dikarya</taxon>
        <taxon>Ascomycota</taxon>
        <taxon>Pezizomycotina</taxon>
        <taxon>Eurotiomycetes</taxon>
        <taxon>Eurotiomycetidae</taxon>
        <taxon>Onygenales</taxon>
        <taxon>Nannizziopsiaceae</taxon>
        <taxon>Emydomyces</taxon>
    </lineage>
</organism>
<dbReference type="AlphaFoldDB" id="A0AAF0DMB5"/>
<reference evidence="2" key="1">
    <citation type="submission" date="2023-03" db="EMBL/GenBank/DDBJ databases">
        <title>Emydomyces testavorans Genome Sequence.</title>
        <authorList>
            <person name="Hoyer L."/>
        </authorList>
    </citation>
    <scope>NUCLEOTIDE SEQUENCE</scope>
    <source>
        <strain evidence="2">16-2883</strain>
    </source>
</reference>
<dbReference type="InterPro" id="IPR011990">
    <property type="entry name" value="TPR-like_helical_dom_sf"/>
</dbReference>
<proteinExistence type="predicted"/>